<dbReference type="Proteomes" id="UP000280501">
    <property type="component" value="Unassembled WGS sequence"/>
</dbReference>
<dbReference type="GO" id="GO:0005886">
    <property type="term" value="C:plasma membrane"/>
    <property type="evidence" value="ECO:0007669"/>
    <property type="project" value="UniProtKB-SubCell"/>
</dbReference>
<feature type="transmembrane region" description="Helical" evidence="7">
    <location>
        <begin position="101"/>
        <end position="122"/>
    </location>
</feature>
<comment type="caution">
    <text evidence="10">The sequence shown here is derived from an EMBL/GenBank/DDBJ whole genome shotgun (WGS) entry which is preliminary data.</text>
</comment>
<keyword evidence="2 7" id="KW-0813">Transport</keyword>
<dbReference type="Pfam" id="PF00528">
    <property type="entry name" value="BPD_transp_1"/>
    <property type="match status" value="1"/>
</dbReference>
<evidence type="ECO:0000256" key="6">
    <source>
        <dbReference type="ARBA" id="ARBA00023136"/>
    </source>
</evidence>
<evidence type="ECO:0000256" key="8">
    <source>
        <dbReference type="SAM" id="MobiDB-lite"/>
    </source>
</evidence>
<evidence type="ECO:0000256" key="5">
    <source>
        <dbReference type="ARBA" id="ARBA00022989"/>
    </source>
</evidence>
<dbReference type="AlphaFoldDB" id="A0A3N4ZJU7"/>
<dbReference type="GO" id="GO:0055085">
    <property type="term" value="P:transmembrane transport"/>
    <property type="evidence" value="ECO:0007669"/>
    <property type="project" value="InterPro"/>
</dbReference>
<feature type="transmembrane region" description="Helical" evidence="7">
    <location>
        <begin position="295"/>
        <end position="314"/>
    </location>
</feature>
<dbReference type="CDD" id="cd06261">
    <property type="entry name" value="TM_PBP2"/>
    <property type="match status" value="1"/>
</dbReference>
<feature type="domain" description="ABC transmembrane type-1" evidence="9">
    <location>
        <begin position="97"/>
        <end position="313"/>
    </location>
</feature>
<sequence>MAALTTTESETGSAPPAARPPRKVGFSQKLSRWDVKVSPYLYISPFFILFGLTGLFPLAYTAVVSVYDWNLLGGQGDFVGLQNYVDVLNQPTFWKSLVNTFSIFLLSAVPQVIIAITLAALLDQNLRNATFWRMGVLVPYVVAPIAVSLIFGRLFADQFGLINGFLGVLGLDPVGWHSDRFASHIAIASMVNYRWTGYNTLIFLAAMQAVPRDLYEAATIDGAGRVRQFFSVTVPQIRATIIFVVITASIGGLQIFDEVKLYDVYGQGGSDRQWMTTVLFLYETAWGNQRDLGRAAAVAWMLFLIILVIGFINFKFSTRIASSGPKAPKVSRAVTRRLLAEARSAGAESAARRGDQQSTTTTDTTDRSDS</sequence>
<keyword evidence="4 7" id="KW-0812">Transmembrane</keyword>
<dbReference type="PANTHER" id="PTHR30193:SF37">
    <property type="entry name" value="INNER MEMBRANE ABC TRANSPORTER PERMEASE PROTEIN YCJO"/>
    <property type="match status" value="1"/>
</dbReference>
<evidence type="ECO:0000256" key="1">
    <source>
        <dbReference type="ARBA" id="ARBA00004651"/>
    </source>
</evidence>
<dbReference type="InterPro" id="IPR000515">
    <property type="entry name" value="MetI-like"/>
</dbReference>
<evidence type="ECO:0000256" key="7">
    <source>
        <dbReference type="RuleBase" id="RU363032"/>
    </source>
</evidence>
<accession>A0A3N4ZJU7</accession>
<feature type="transmembrane region" description="Helical" evidence="7">
    <location>
        <begin position="134"/>
        <end position="152"/>
    </location>
</feature>
<feature type="region of interest" description="Disordered" evidence="8">
    <location>
        <begin position="342"/>
        <end position="370"/>
    </location>
</feature>
<organism evidence="10 11">
    <name type="scientific">Myceligenerans xiligouense</name>
    <dbReference type="NCBI Taxonomy" id="253184"/>
    <lineage>
        <taxon>Bacteria</taxon>
        <taxon>Bacillati</taxon>
        <taxon>Actinomycetota</taxon>
        <taxon>Actinomycetes</taxon>
        <taxon>Micrococcales</taxon>
        <taxon>Promicromonosporaceae</taxon>
        <taxon>Myceligenerans</taxon>
    </lineage>
</organism>
<dbReference type="InterPro" id="IPR035906">
    <property type="entry name" value="MetI-like_sf"/>
</dbReference>
<evidence type="ECO:0000313" key="10">
    <source>
        <dbReference type="EMBL" id="RPF21195.1"/>
    </source>
</evidence>
<comment type="similarity">
    <text evidence="7">Belongs to the binding-protein-dependent transport system permease family.</text>
</comment>
<name>A0A3N4ZJU7_9MICO</name>
<protein>
    <submittedName>
        <fullName evidence="10">Cellobiose ABC transporter membrane protein</fullName>
    </submittedName>
</protein>
<keyword evidence="5 7" id="KW-1133">Transmembrane helix</keyword>
<evidence type="ECO:0000256" key="2">
    <source>
        <dbReference type="ARBA" id="ARBA00022448"/>
    </source>
</evidence>
<dbReference type="EMBL" id="RKQZ01000001">
    <property type="protein sequence ID" value="RPF21195.1"/>
    <property type="molecule type" value="Genomic_DNA"/>
</dbReference>
<feature type="transmembrane region" description="Helical" evidence="7">
    <location>
        <begin position="237"/>
        <end position="256"/>
    </location>
</feature>
<evidence type="ECO:0000256" key="4">
    <source>
        <dbReference type="ARBA" id="ARBA00022692"/>
    </source>
</evidence>
<evidence type="ECO:0000256" key="3">
    <source>
        <dbReference type="ARBA" id="ARBA00022475"/>
    </source>
</evidence>
<feature type="compositionally biased region" description="Polar residues" evidence="8">
    <location>
        <begin position="1"/>
        <end position="12"/>
    </location>
</feature>
<evidence type="ECO:0000313" key="11">
    <source>
        <dbReference type="Proteomes" id="UP000280501"/>
    </source>
</evidence>
<dbReference type="InterPro" id="IPR051393">
    <property type="entry name" value="ABC_transporter_permease"/>
</dbReference>
<reference evidence="10 11" key="1">
    <citation type="submission" date="2018-11" db="EMBL/GenBank/DDBJ databases">
        <title>Sequencing the genomes of 1000 actinobacteria strains.</title>
        <authorList>
            <person name="Klenk H.-P."/>
        </authorList>
    </citation>
    <scope>NUCLEOTIDE SEQUENCE [LARGE SCALE GENOMIC DNA]</scope>
    <source>
        <strain evidence="10 11">DSM 15700</strain>
    </source>
</reference>
<dbReference type="RefSeq" id="WP_123814263.1">
    <property type="nucleotide sequence ID" value="NZ_RKQZ01000001.1"/>
</dbReference>
<dbReference type="Gene3D" id="1.10.3720.10">
    <property type="entry name" value="MetI-like"/>
    <property type="match status" value="1"/>
</dbReference>
<keyword evidence="6 7" id="KW-0472">Membrane</keyword>
<dbReference type="SUPFAM" id="SSF161098">
    <property type="entry name" value="MetI-like"/>
    <property type="match status" value="1"/>
</dbReference>
<keyword evidence="11" id="KW-1185">Reference proteome</keyword>
<feature type="transmembrane region" description="Helical" evidence="7">
    <location>
        <begin position="40"/>
        <end position="63"/>
    </location>
</feature>
<comment type="subcellular location">
    <subcellularLocation>
        <location evidence="1 7">Cell membrane</location>
        <topology evidence="1 7">Multi-pass membrane protein</topology>
    </subcellularLocation>
</comment>
<evidence type="ECO:0000259" key="9">
    <source>
        <dbReference type="PROSITE" id="PS50928"/>
    </source>
</evidence>
<dbReference type="PANTHER" id="PTHR30193">
    <property type="entry name" value="ABC TRANSPORTER PERMEASE PROTEIN"/>
    <property type="match status" value="1"/>
</dbReference>
<proteinExistence type="inferred from homology"/>
<keyword evidence="3" id="KW-1003">Cell membrane</keyword>
<dbReference type="OrthoDB" id="9805974at2"/>
<feature type="region of interest" description="Disordered" evidence="8">
    <location>
        <begin position="1"/>
        <end position="23"/>
    </location>
</feature>
<gene>
    <name evidence="10" type="ORF">EDD34_1817</name>
</gene>
<dbReference type="PROSITE" id="PS50928">
    <property type="entry name" value="ABC_TM1"/>
    <property type="match status" value="1"/>
</dbReference>